<name>A0AAV4LS16_BABCB</name>
<dbReference type="EMBL" id="BPLF01000002">
    <property type="protein sequence ID" value="GIX62568.1"/>
    <property type="molecule type" value="Genomic_DNA"/>
</dbReference>
<keyword evidence="3" id="KW-1185">Reference proteome</keyword>
<evidence type="ECO:0000256" key="1">
    <source>
        <dbReference type="SAM" id="Phobius"/>
    </source>
</evidence>
<dbReference type="InterPro" id="IPR024751">
    <property type="entry name" value="VESA1"/>
</dbReference>
<keyword evidence="1" id="KW-0812">Transmembrane</keyword>
<dbReference type="Pfam" id="PF12785">
    <property type="entry name" value="VESA1_N"/>
    <property type="match status" value="1"/>
</dbReference>
<feature type="transmembrane region" description="Helical" evidence="1">
    <location>
        <begin position="900"/>
        <end position="918"/>
    </location>
</feature>
<comment type="caution">
    <text evidence="2">The sequence shown here is derived from an EMBL/GenBank/DDBJ whole genome shotgun (WGS) entry which is preliminary data.</text>
</comment>
<dbReference type="AlphaFoldDB" id="A0AAV4LS16"/>
<sequence length="960" mass="105489">MAPLDIPLSAPVGLSYDCPSNLKEAIDWILRVTGKDTVSSGDNNGTAGLAKAVQELITKAGVKAMNPKIKIDHNLIDNLAEGLAKFIGYENGKKPDGMSGIVKSGYTSSYPDSSNRNKDLGQNPNHATHAKIFLACLPLFYQAFTYIYWRCDASKGNGAWAKQTFDGSNGHHLKYFMFAMNYEASYLNNRRGSEVLSGAMKSFADFSAAMTEAERTARTRAGKEEAARRALYSGAQPSPSNSTPTYPEFLTELSKKFPETLSASTPAKDSLAALYYCALCYFKCQQQKNVTKAVNTPTTIRQMLYYLVALPFSPNYDDFNTHVTAHFKKLSKSESDEVYDAALMMPVADSGISSKHNTLSAADIKDYLIETFMYSMAALGWLQGPGSSKSTEEPWLHELFCNSQFNLSYPSGQTIFNVLANCTYALQFQLGFLFSMCAHKGVKCGWQECRYGEEIEPTQNYKTLVSSHICHAGCNHSSGSSSQCNHDGQQCGQAGGKDTPSPLQAFLTDNLQGFSRGHPSDPSSHLASCSPNSMCHVPMGLQATHLRQNAGTGNHIYSAFYSLCGSPSSPLRQLCEKLGCLTKRTPRTLGDWFGFIWNLNGQLFNNAEILNNLKDAVIQKPNSVEEFIARLTQSVPPQSSSEGSGLVKALQTMGPAIPFLYQLFTVKPDDFLPVTLFNLAQHCHKVEVHGNSFKILHKNPGSSSIPGHQCSDSPNDLWSLLQPVRSNTNNPECMSGTCGGYLSPLTHSAGATYAPVHASVYLSWLAYLTDDFHEWFQNLLDEFKNIDCSRMGCRTSTGGKAACTAHKPGTHGTSSGTCSCDSVVHCGGVLPVLYRHGFQFYSPYTLSGGSSGNDQTKRSCDKFHSALSNVFAEGAPLTKLLESIDDFLYLFRFYFFYNQSAFWTIYVCLILYIFFFLLDTLRVRSHLHFPSSNSIAPISLLGTGKAPALKKFTKLTYFMP</sequence>
<evidence type="ECO:0000313" key="3">
    <source>
        <dbReference type="Proteomes" id="UP001497744"/>
    </source>
</evidence>
<keyword evidence="1" id="KW-0472">Membrane</keyword>
<dbReference type="GeneID" id="94194049"/>
<accession>A0AAV4LS16</accession>
<reference evidence="2 3" key="1">
    <citation type="submission" date="2021-06" db="EMBL/GenBank/DDBJ databases">
        <title>Genome sequence of Babesia caballi.</title>
        <authorList>
            <person name="Yamagishi J."/>
            <person name="Kidaka T."/>
            <person name="Ochi A."/>
        </authorList>
    </citation>
    <scope>NUCLEOTIDE SEQUENCE [LARGE SCALE GENOMIC DNA]</scope>
    <source>
        <strain evidence="2">USDA-D6B2</strain>
    </source>
</reference>
<protein>
    <submittedName>
        <fullName evidence="2">Variant erythrocyte surface antigen-1 family protein</fullName>
    </submittedName>
</protein>
<gene>
    <name evidence="2" type="ORF">BcabD6B2_20030</name>
</gene>
<evidence type="ECO:0000313" key="2">
    <source>
        <dbReference type="EMBL" id="GIX62568.1"/>
    </source>
</evidence>
<dbReference type="Proteomes" id="UP001497744">
    <property type="component" value="Unassembled WGS sequence"/>
</dbReference>
<dbReference type="RefSeq" id="XP_067714637.1">
    <property type="nucleotide sequence ID" value="XM_067858536.1"/>
</dbReference>
<proteinExistence type="predicted"/>
<organism evidence="2 3">
    <name type="scientific">Babesia caballi</name>
    <dbReference type="NCBI Taxonomy" id="5871"/>
    <lineage>
        <taxon>Eukaryota</taxon>
        <taxon>Sar</taxon>
        <taxon>Alveolata</taxon>
        <taxon>Apicomplexa</taxon>
        <taxon>Aconoidasida</taxon>
        <taxon>Piroplasmida</taxon>
        <taxon>Babesiidae</taxon>
        <taxon>Babesia</taxon>
    </lineage>
</organism>
<keyword evidence="1" id="KW-1133">Transmembrane helix</keyword>